<dbReference type="GO" id="GO:0000976">
    <property type="term" value="F:transcription cis-regulatory region binding"/>
    <property type="evidence" value="ECO:0007669"/>
    <property type="project" value="TreeGrafter"/>
</dbReference>
<dbReference type="OrthoDB" id="9796526at2"/>
<dbReference type="PANTHER" id="PTHR30126">
    <property type="entry name" value="HTH-TYPE TRANSCRIPTIONAL REGULATOR"/>
    <property type="match status" value="1"/>
</dbReference>
<reference evidence="6 7" key="1">
    <citation type="submission" date="2017-03" db="EMBL/GenBank/DDBJ databases">
        <authorList>
            <person name="Afonso C.L."/>
            <person name="Miller P.J."/>
            <person name="Scott M.A."/>
            <person name="Spackman E."/>
            <person name="Goraichik I."/>
            <person name="Dimitrov K.M."/>
            <person name="Suarez D.L."/>
            <person name="Swayne D.E."/>
        </authorList>
    </citation>
    <scope>NUCLEOTIDE SEQUENCE [LARGE SCALE GENOMIC DNA]</scope>
    <source>
        <strain evidence="6 7">CECT 8620</strain>
    </source>
</reference>
<comment type="similarity">
    <text evidence="1">Belongs to the LysR transcriptional regulatory family.</text>
</comment>
<evidence type="ECO:0000313" key="7">
    <source>
        <dbReference type="Proteomes" id="UP000193862"/>
    </source>
</evidence>
<dbReference type="InterPro" id="IPR036390">
    <property type="entry name" value="WH_DNA-bd_sf"/>
</dbReference>
<name>A0A1Y5SGL6_9RHOB</name>
<dbReference type="AlphaFoldDB" id="A0A1Y5SGL6"/>
<keyword evidence="7" id="KW-1185">Reference proteome</keyword>
<dbReference type="SUPFAM" id="SSF46785">
    <property type="entry name" value="Winged helix' DNA-binding domain"/>
    <property type="match status" value="1"/>
</dbReference>
<dbReference type="InterPro" id="IPR036388">
    <property type="entry name" value="WH-like_DNA-bd_sf"/>
</dbReference>
<evidence type="ECO:0000313" key="6">
    <source>
        <dbReference type="EMBL" id="SLN40238.1"/>
    </source>
</evidence>
<organism evidence="6 7">
    <name type="scientific">Aquimixticola soesokkakensis</name>
    <dbReference type="NCBI Taxonomy" id="1519096"/>
    <lineage>
        <taxon>Bacteria</taxon>
        <taxon>Pseudomonadati</taxon>
        <taxon>Pseudomonadota</taxon>
        <taxon>Alphaproteobacteria</taxon>
        <taxon>Rhodobacterales</taxon>
        <taxon>Paracoccaceae</taxon>
        <taxon>Aquimixticola</taxon>
    </lineage>
</organism>
<keyword evidence="2" id="KW-0805">Transcription regulation</keyword>
<keyword evidence="4" id="KW-0804">Transcription</keyword>
<evidence type="ECO:0000256" key="3">
    <source>
        <dbReference type="ARBA" id="ARBA00023125"/>
    </source>
</evidence>
<evidence type="ECO:0000259" key="5">
    <source>
        <dbReference type="PROSITE" id="PS50931"/>
    </source>
</evidence>
<keyword evidence="3" id="KW-0238">DNA-binding</keyword>
<feature type="domain" description="HTH lysR-type" evidence="5">
    <location>
        <begin position="1"/>
        <end position="59"/>
    </location>
</feature>
<dbReference type="Pfam" id="PF00126">
    <property type="entry name" value="HTH_1"/>
    <property type="match status" value="1"/>
</dbReference>
<dbReference type="GO" id="GO:0003700">
    <property type="term" value="F:DNA-binding transcription factor activity"/>
    <property type="evidence" value="ECO:0007669"/>
    <property type="project" value="InterPro"/>
</dbReference>
<evidence type="ECO:0000256" key="1">
    <source>
        <dbReference type="ARBA" id="ARBA00009437"/>
    </source>
</evidence>
<dbReference type="InterPro" id="IPR000847">
    <property type="entry name" value="LysR_HTH_N"/>
</dbReference>
<protein>
    <submittedName>
        <fullName evidence="6">Bacterial regulatory helix-turn-helix protein, lysR family</fullName>
    </submittedName>
</protein>
<dbReference type="Proteomes" id="UP000193862">
    <property type="component" value="Unassembled WGS sequence"/>
</dbReference>
<dbReference type="PANTHER" id="PTHR30126:SF40">
    <property type="entry name" value="HTH-TYPE TRANSCRIPTIONAL REGULATOR GLTR"/>
    <property type="match status" value="1"/>
</dbReference>
<dbReference type="RefSeq" id="WP_085836239.1">
    <property type="nucleotide sequence ID" value="NZ_FWFS01000005.1"/>
</dbReference>
<dbReference type="Gene3D" id="1.10.10.10">
    <property type="entry name" value="Winged helix-like DNA-binding domain superfamily/Winged helix DNA-binding domain"/>
    <property type="match status" value="1"/>
</dbReference>
<sequence>MDRWDDLKFLLAISKTGTMASAARLLGTNAATVSRRMDRLSEELGVTPVIKTPSGWGPNPEIAALIDASDSFQEHIRREKNILRSRTGVGPSDICIGCSPVISNRILFPHLKRDPNLLETMRLTFQDRILVETLSDNDVILTVAQPSNGRLMVRKVGAFGMAAYVHKDNRDTKDWVSIPANIQPFELGDVVQDHFGTEPRIRVDTFQHIQNVMQATGFAGILPTLVGEEEPHLERVEDLTRVADIFMCYHESRKGDPAIEATTRFIADAFTYLEQNGPTAG</sequence>
<evidence type="ECO:0000256" key="4">
    <source>
        <dbReference type="ARBA" id="ARBA00023163"/>
    </source>
</evidence>
<dbReference type="EMBL" id="FWFS01000005">
    <property type="protein sequence ID" value="SLN40238.1"/>
    <property type="molecule type" value="Genomic_DNA"/>
</dbReference>
<dbReference type="SUPFAM" id="SSF53850">
    <property type="entry name" value="Periplasmic binding protein-like II"/>
    <property type="match status" value="1"/>
</dbReference>
<dbReference type="PROSITE" id="PS50931">
    <property type="entry name" value="HTH_LYSR"/>
    <property type="match status" value="1"/>
</dbReference>
<proteinExistence type="inferred from homology"/>
<gene>
    <name evidence="6" type="ORF">AQS8620_01517</name>
</gene>
<accession>A0A1Y5SGL6</accession>
<evidence type="ECO:0000256" key="2">
    <source>
        <dbReference type="ARBA" id="ARBA00023015"/>
    </source>
</evidence>